<dbReference type="PANTHER" id="PTHR48100:SF33">
    <property type="entry name" value="PEPTIDASE S54 RHOMBOID DOMAIN-CONTAINING PROTEIN"/>
    <property type="match status" value="1"/>
</dbReference>
<dbReference type="PANTHER" id="PTHR48100">
    <property type="entry name" value="BROAD-SPECIFICITY PHOSPHATASE YOR283W-RELATED"/>
    <property type="match status" value="1"/>
</dbReference>
<keyword evidence="2" id="KW-1185">Reference proteome</keyword>
<dbReference type="AlphaFoldDB" id="A0AAD5L809"/>
<name>A0AAD5L809_PYTIN</name>
<reference evidence="1" key="1">
    <citation type="submission" date="2021-12" db="EMBL/GenBank/DDBJ databases">
        <title>Prjna785345.</title>
        <authorList>
            <person name="Rujirawat T."/>
            <person name="Krajaejun T."/>
        </authorList>
    </citation>
    <scope>NUCLEOTIDE SEQUENCE</scope>
    <source>
        <strain evidence="1">Pi057C3</strain>
    </source>
</reference>
<dbReference type="InterPro" id="IPR029033">
    <property type="entry name" value="His_PPase_superfam"/>
</dbReference>
<dbReference type="SMART" id="SM00855">
    <property type="entry name" value="PGAM"/>
    <property type="match status" value="1"/>
</dbReference>
<dbReference type="InterPro" id="IPR013078">
    <property type="entry name" value="His_Pase_superF_clade-1"/>
</dbReference>
<dbReference type="Proteomes" id="UP001209570">
    <property type="component" value="Unassembled WGS sequence"/>
</dbReference>
<dbReference type="CDD" id="cd07067">
    <property type="entry name" value="HP_PGM_like"/>
    <property type="match status" value="1"/>
</dbReference>
<comment type="caution">
    <text evidence="1">The sequence shown here is derived from an EMBL/GenBank/DDBJ whole genome shotgun (WGS) entry which is preliminary data.</text>
</comment>
<dbReference type="SUPFAM" id="SSF53254">
    <property type="entry name" value="Phosphoglycerate mutase-like"/>
    <property type="match status" value="1"/>
</dbReference>
<evidence type="ECO:0008006" key="3">
    <source>
        <dbReference type="Google" id="ProtNLM"/>
    </source>
</evidence>
<evidence type="ECO:0000313" key="1">
    <source>
        <dbReference type="EMBL" id="KAJ0392432.1"/>
    </source>
</evidence>
<evidence type="ECO:0000313" key="2">
    <source>
        <dbReference type="Proteomes" id="UP001209570"/>
    </source>
</evidence>
<dbReference type="GO" id="GO:0005829">
    <property type="term" value="C:cytosol"/>
    <property type="evidence" value="ECO:0007669"/>
    <property type="project" value="TreeGrafter"/>
</dbReference>
<accession>A0AAD5L809</accession>
<dbReference type="InterPro" id="IPR050275">
    <property type="entry name" value="PGM_Phosphatase"/>
</dbReference>
<sequence length="319" mass="35777">MAAQANWWGTLVDAGENVVHKLQLLSIGVLHLLFSRDQSRAIDNAAFTAALSRVEGKARQKRIIFVRHAESEWNAVFNRGVWWAAILRFFRSVVQEWLMLPTTDSLFIDSPLSHHGIRQAKALFTTVNASGNSDQWLRYLSTPVPNSVIVASNLRRAIDTARIASAARLSKQGEKIRVVSSLQEIGRNIDTLAISNAYALRPRALASVLQGEKQDDELFDLRESHGNKSVMGSGRLRLFSFAEWALQQKEEVLIVFGHSHWLRAFCQEFFPASFYHPAKSQKIANCAVVTFELQENESAEGPRYLIAPQSYQSVVDGAK</sequence>
<dbReference type="Pfam" id="PF00300">
    <property type="entry name" value="His_Phos_1"/>
    <property type="match status" value="1"/>
</dbReference>
<dbReference type="EMBL" id="JAKCXM010000637">
    <property type="protein sequence ID" value="KAJ0392432.1"/>
    <property type="molecule type" value="Genomic_DNA"/>
</dbReference>
<proteinExistence type="predicted"/>
<dbReference type="GO" id="GO:0016791">
    <property type="term" value="F:phosphatase activity"/>
    <property type="evidence" value="ECO:0007669"/>
    <property type="project" value="TreeGrafter"/>
</dbReference>
<organism evidence="1 2">
    <name type="scientific">Pythium insidiosum</name>
    <name type="common">Pythiosis disease agent</name>
    <dbReference type="NCBI Taxonomy" id="114742"/>
    <lineage>
        <taxon>Eukaryota</taxon>
        <taxon>Sar</taxon>
        <taxon>Stramenopiles</taxon>
        <taxon>Oomycota</taxon>
        <taxon>Peronosporomycetes</taxon>
        <taxon>Pythiales</taxon>
        <taxon>Pythiaceae</taxon>
        <taxon>Pythium</taxon>
    </lineage>
</organism>
<gene>
    <name evidence="1" type="ORF">P43SY_003771</name>
</gene>
<protein>
    <recommendedName>
        <fullName evidence="3">Phosphoglycerate mutase</fullName>
    </recommendedName>
</protein>
<dbReference type="Gene3D" id="3.40.50.1240">
    <property type="entry name" value="Phosphoglycerate mutase-like"/>
    <property type="match status" value="1"/>
</dbReference>